<accession>F2NKD4</accession>
<dbReference type="KEGG" id="mhd:Marky_1648"/>
<dbReference type="HOGENOM" id="CLU_1218569_0_0_0"/>
<organism evidence="1 2">
    <name type="scientific">Marinithermus hydrothermalis (strain DSM 14884 / JCM 11576 / T1)</name>
    <dbReference type="NCBI Taxonomy" id="869210"/>
    <lineage>
        <taxon>Bacteria</taxon>
        <taxon>Thermotogati</taxon>
        <taxon>Deinococcota</taxon>
        <taxon>Deinococci</taxon>
        <taxon>Thermales</taxon>
        <taxon>Thermaceae</taxon>
        <taxon>Marinithermus</taxon>
    </lineage>
</organism>
<sequence length="227" mass="25836">MNAFIAHLKAQGFALARGEEHLLIYRPDLEERTLPLVRLGKARVRLELRGQSWMERLCFHFFEDWEVEVRRFLATTPLHDPEGHLDRIRTCLAAYPEPQRHFALLVAWAHAVHALGQNQDHAALDYAWRARCALEGRFDLPHPAVGQAHPYLAELAPRINTAVLTAFKLVLEGEALTEEEIREKLAAPSVPLGPLLEHLPPLKPVARVERVAELETDLEVVAWTLEE</sequence>
<dbReference type="EMBL" id="CP002630">
    <property type="protein sequence ID" value="AEB12383.1"/>
    <property type="molecule type" value="Genomic_DNA"/>
</dbReference>
<proteinExistence type="predicted"/>
<dbReference type="Proteomes" id="UP000007030">
    <property type="component" value="Chromosome"/>
</dbReference>
<gene>
    <name evidence="1" type="ordered locus">Marky_1648</name>
</gene>
<dbReference type="RefSeq" id="WP_013704430.1">
    <property type="nucleotide sequence ID" value="NC_015387.1"/>
</dbReference>
<protein>
    <submittedName>
        <fullName evidence="1">Uncharacterized protein</fullName>
    </submittedName>
</protein>
<dbReference type="AlphaFoldDB" id="F2NKD4"/>
<name>F2NKD4_MARHT</name>
<dbReference type="STRING" id="869210.Marky_1648"/>
<reference evidence="1 2" key="1">
    <citation type="journal article" date="2012" name="Stand. Genomic Sci.">
        <title>Complete genome sequence of the aerobic, heterotroph Marinithermus hydrothermalis type strain (T1(T)) from a deep-sea hydrothermal vent chimney.</title>
        <authorList>
            <person name="Copeland A."/>
            <person name="Gu W."/>
            <person name="Yasawong M."/>
            <person name="Lapidus A."/>
            <person name="Lucas S."/>
            <person name="Deshpande S."/>
            <person name="Pagani I."/>
            <person name="Tapia R."/>
            <person name="Cheng J.F."/>
            <person name="Goodwin L.A."/>
            <person name="Pitluck S."/>
            <person name="Liolios K."/>
            <person name="Ivanova N."/>
            <person name="Mavromatis K."/>
            <person name="Mikhailova N."/>
            <person name="Pati A."/>
            <person name="Chen A."/>
            <person name="Palaniappan K."/>
            <person name="Land M."/>
            <person name="Pan C."/>
            <person name="Brambilla E.M."/>
            <person name="Rohde M."/>
            <person name="Tindall B.J."/>
            <person name="Sikorski J."/>
            <person name="Goker M."/>
            <person name="Detter J.C."/>
            <person name="Bristow J."/>
            <person name="Eisen J.A."/>
            <person name="Markowitz V."/>
            <person name="Hugenholtz P."/>
            <person name="Kyrpides N.C."/>
            <person name="Klenk H.P."/>
            <person name="Woyke T."/>
        </authorList>
    </citation>
    <scope>NUCLEOTIDE SEQUENCE [LARGE SCALE GENOMIC DNA]</scope>
    <source>
        <strain evidence="2">DSM 14884 / JCM 11576 / T1</strain>
    </source>
</reference>
<evidence type="ECO:0000313" key="1">
    <source>
        <dbReference type="EMBL" id="AEB12383.1"/>
    </source>
</evidence>
<keyword evidence="2" id="KW-1185">Reference proteome</keyword>
<evidence type="ECO:0000313" key="2">
    <source>
        <dbReference type="Proteomes" id="UP000007030"/>
    </source>
</evidence>